<dbReference type="SUPFAM" id="SSF52540">
    <property type="entry name" value="P-loop containing nucleoside triphosphate hydrolases"/>
    <property type="match status" value="1"/>
</dbReference>
<dbReference type="RefSeq" id="WP_091226289.1">
    <property type="nucleotide sequence ID" value="NZ_FNBG01000001.1"/>
</dbReference>
<evidence type="ECO:0000256" key="2">
    <source>
        <dbReference type="ARBA" id="ARBA00022840"/>
    </source>
</evidence>
<accession>A0A1G7F092</accession>
<proteinExistence type="predicted"/>
<dbReference type="AlphaFoldDB" id="A0A1G7F092"/>
<dbReference type="Proteomes" id="UP000198972">
    <property type="component" value="Unassembled WGS sequence"/>
</dbReference>
<dbReference type="InterPro" id="IPR025669">
    <property type="entry name" value="AAA_dom"/>
</dbReference>
<dbReference type="InterPro" id="IPR027417">
    <property type="entry name" value="P-loop_NTPase"/>
</dbReference>
<dbReference type="GO" id="GO:0005524">
    <property type="term" value="F:ATP binding"/>
    <property type="evidence" value="ECO:0007669"/>
    <property type="project" value="UniProtKB-KW"/>
</dbReference>
<dbReference type="GO" id="GO:0005829">
    <property type="term" value="C:cytosol"/>
    <property type="evidence" value="ECO:0007669"/>
    <property type="project" value="TreeGrafter"/>
</dbReference>
<dbReference type="InterPro" id="IPR033875">
    <property type="entry name" value="FlhG"/>
</dbReference>
<dbReference type="InterPro" id="IPR025501">
    <property type="entry name" value="MinD_FleN"/>
</dbReference>
<keyword evidence="4" id="KW-0966">Cell projection</keyword>
<keyword evidence="1" id="KW-0547">Nucleotide-binding</keyword>
<keyword evidence="4" id="KW-0282">Flagellum</keyword>
<dbReference type="GO" id="GO:0051782">
    <property type="term" value="P:negative regulation of cell division"/>
    <property type="evidence" value="ECO:0007669"/>
    <property type="project" value="TreeGrafter"/>
</dbReference>
<protein>
    <submittedName>
        <fullName evidence="4">Flagellar biosynthesis protein FlhG</fullName>
    </submittedName>
</protein>
<dbReference type="Gene3D" id="3.40.50.300">
    <property type="entry name" value="P-loop containing nucleotide triphosphate hydrolases"/>
    <property type="match status" value="1"/>
</dbReference>
<dbReference type="EMBL" id="FNBG01000001">
    <property type="protein sequence ID" value="SDE69257.1"/>
    <property type="molecule type" value="Genomic_DNA"/>
</dbReference>
<dbReference type="GO" id="GO:0009898">
    <property type="term" value="C:cytoplasmic side of plasma membrane"/>
    <property type="evidence" value="ECO:0007669"/>
    <property type="project" value="TreeGrafter"/>
</dbReference>
<feature type="domain" description="AAA" evidence="3">
    <location>
        <begin position="34"/>
        <end position="195"/>
    </location>
</feature>
<sequence>MNDQAQTLRDLVTLRERFSGVNGNNKGTSSGPARILTVCSGKGGVGKSNFTLNFALALKSFGRKVLLFDADIGMANIDVLMGVRPRYSLYHLLKGEKGIKEIIELGTQGLPFIAGGSGMADLFKLSDNDLNYFTSELEKVSEEMDYIIFDTGAGLSKETLKFITAADETLVVTTPEPTAITDAYALIKVVHGINSDVPFKLIVNRATDLREAREVADKITLVAHRFLDKEISMLGFMSDDPHVMQAVKKQIPFSTAYPGCAAARDIQRLAMMYMDIPQSKSNDTVSGIKRFMNNWFKRTK</sequence>
<reference evidence="4 5" key="1">
    <citation type="submission" date="2016-10" db="EMBL/GenBank/DDBJ databases">
        <authorList>
            <person name="de Groot N.N."/>
        </authorList>
    </citation>
    <scope>NUCLEOTIDE SEQUENCE [LARGE SCALE GENOMIC DNA]</scope>
    <source>
        <strain evidence="4 5">DSM 28129</strain>
    </source>
</reference>
<dbReference type="GO" id="GO:0016887">
    <property type="term" value="F:ATP hydrolysis activity"/>
    <property type="evidence" value="ECO:0007669"/>
    <property type="project" value="TreeGrafter"/>
</dbReference>
<evidence type="ECO:0000259" key="3">
    <source>
        <dbReference type="Pfam" id="PF13614"/>
    </source>
</evidence>
<keyword evidence="4" id="KW-0969">Cilium</keyword>
<evidence type="ECO:0000313" key="5">
    <source>
        <dbReference type="Proteomes" id="UP000198972"/>
    </source>
</evidence>
<keyword evidence="2" id="KW-0067">ATP-binding</keyword>
<evidence type="ECO:0000256" key="1">
    <source>
        <dbReference type="ARBA" id="ARBA00022741"/>
    </source>
</evidence>
<gene>
    <name evidence="4" type="ORF">SAMN04488542_101409</name>
</gene>
<dbReference type="STRING" id="670482.SAMN04488542_101409"/>
<dbReference type="InterPro" id="IPR050625">
    <property type="entry name" value="ParA/MinD_ATPase"/>
</dbReference>
<dbReference type="CDD" id="cd02038">
    <property type="entry name" value="FlhG-like"/>
    <property type="match status" value="1"/>
</dbReference>
<organism evidence="4 5">
    <name type="scientific">Fontibacillus panacisegetis</name>
    <dbReference type="NCBI Taxonomy" id="670482"/>
    <lineage>
        <taxon>Bacteria</taxon>
        <taxon>Bacillati</taxon>
        <taxon>Bacillota</taxon>
        <taxon>Bacilli</taxon>
        <taxon>Bacillales</taxon>
        <taxon>Paenibacillaceae</taxon>
        <taxon>Fontibacillus</taxon>
    </lineage>
</organism>
<dbReference type="PIRSF" id="PIRSF003092">
    <property type="entry name" value="MinD"/>
    <property type="match status" value="1"/>
</dbReference>
<keyword evidence="5" id="KW-1185">Reference proteome</keyword>
<evidence type="ECO:0000313" key="4">
    <source>
        <dbReference type="EMBL" id="SDE69257.1"/>
    </source>
</evidence>
<dbReference type="Pfam" id="PF13614">
    <property type="entry name" value="AAA_31"/>
    <property type="match status" value="1"/>
</dbReference>
<name>A0A1G7F092_9BACL</name>
<dbReference type="PANTHER" id="PTHR43384">
    <property type="entry name" value="SEPTUM SITE-DETERMINING PROTEIN MIND HOMOLOG, CHLOROPLASTIC-RELATED"/>
    <property type="match status" value="1"/>
</dbReference>
<dbReference type="OrthoDB" id="9816297at2"/>
<dbReference type="PANTHER" id="PTHR43384:SF4">
    <property type="entry name" value="CELLULOSE BIOSYNTHESIS PROTEIN BCSQ-RELATED"/>
    <property type="match status" value="1"/>
</dbReference>